<feature type="binding site" evidence="2">
    <location>
        <begin position="91"/>
        <end position="93"/>
    </location>
    <ligand>
        <name>biotin</name>
        <dbReference type="ChEBI" id="CHEBI:57586"/>
    </ligand>
</feature>
<dbReference type="Pfam" id="PF08279">
    <property type="entry name" value="HTH_11"/>
    <property type="match status" value="1"/>
</dbReference>
<dbReference type="Gene3D" id="3.30.930.10">
    <property type="entry name" value="Bira Bifunctional Protein, Domain 2"/>
    <property type="match status" value="1"/>
</dbReference>
<gene>
    <name evidence="2" type="primary">birA</name>
    <name evidence="4" type="ORF">HLPR_25020</name>
</gene>
<comment type="function">
    <text evidence="2">Acts both as a biotin--[acetyl-CoA-carboxylase] ligase and a repressor.</text>
</comment>
<keyword evidence="2" id="KW-0547">Nucleotide-binding</keyword>
<dbReference type="Gene3D" id="1.10.10.10">
    <property type="entry name" value="Winged helix-like DNA-binding domain superfamily/Winged helix DNA-binding domain"/>
    <property type="match status" value="1"/>
</dbReference>
<organism evidence="4 5">
    <name type="scientific">Helicovermis profundi</name>
    <dbReference type="NCBI Taxonomy" id="3065157"/>
    <lineage>
        <taxon>Bacteria</taxon>
        <taxon>Bacillati</taxon>
        <taxon>Bacillota</taxon>
        <taxon>Clostridia</taxon>
        <taxon>Helicovermis</taxon>
    </lineage>
</organism>
<dbReference type="GO" id="GO:0006355">
    <property type="term" value="P:regulation of DNA-templated transcription"/>
    <property type="evidence" value="ECO:0007669"/>
    <property type="project" value="UniProtKB-UniRule"/>
</dbReference>
<evidence type="ECO:0000313" key="5">
    <source>
        <dbReference type="Proteomes" id="UP001321786"/>
    </source>
</evidence>
<name>A0AAU9ES01_9FIRM</name>
<dbReference type="SUPFAM" id="SSF55681">
    <property type="entry name" value="Class II aaRS and biotin synthetases"/>
    <property type="match status" value="1"/>
</dbReference>
<sequence>MKEKIISILKEHKNKFVSGEEISNLLGVSRTSIWKVLKQLKASGYNIESAPKKGYKLLDDKNIYSKEEITLLLKSKGSNVEEVFYFDSINSTNEYAKEIGRNSNMENVLVISDIQTDGKGRLGRKWLSSESSGVWMSLLLKPNLNPTDASKITQIASAAIVTAIEEFYNLNVGIKWPNDIIINGKKIAGVLTEMNSELGEINFIVVGIGINVNTKSFPEEISDIASSLFLESGLEIDRKKIIEKVIYYFYKFYNEYIKNKEFNEVLDINKKKSVTLNRDVFIIRRNETFEAYAYDLNRDGELMVRDKDGKESVVFYGEVSIRGVAGYL</sequence>
<dbReference type="AlphaFoldDB" id="A0AAU9ES01"/>
<dbReference type="GO" id="GO:0016740">
    <property type="term" value="F:transferase activity"/>
    <property type="evidence" value="ECO:0007669"/>
    <property type="project" value="UniProtKB-ARBA"/>
</dbReference>
<keyword evidence="2" id="KW-0804">Transcription</keyword>
<evidence type="ECO:0000256" key="1">
    <source>
        <dbReference type="ARBA" id="ARBA00022598"/>
    </source>
</evidence>
<dbReference type="Proteomes" id="UP001321786">
    <property type="component" value="Chromosome"/>
</dbReference>
<feature type="binding site" evidence="2">
    <location>
        <position position="186"/>
    </location>
    <ligand>
        <name>biotin</name>
        <dbReference type="ChEBI" id="CHEBI:57586"/>
    </ligand>
</feature>
<dbReference type="GO" id="GO:0005524">
    <property type="term" value="F:ATP binding"/>
    <property type="evidence" value="ECO:0007669"/>
    <property type="project" value="UniProtKB-UniRule"/>
</dbReference>
<keyword evidence="5" id="KW-1185">Reference proteome</keyword>
<dbReference type="GO" id="GO:0003677">
    <property type="term" value="F:DNA binding"/>
    <property type="evidence" value="ECO:0007669"/>
    <property type="project" value="UniProtKB-UniRule"/>
</dbReference>
<dbReference type="EMBL" id="AP028654">
    <property type="protein sequence ID" value="BEP30171.1"/>
    <property type="molecule type" value="Genomic_DNA"/>
</dbReference>
<comment type="catalytic activity">
    <reaction evidence="2">
        <text>biotin + L-lysyl-[protein] + ATP = N(6)-biotinyl-L-lysyl-[protein] + AMP + diphosphate + H(+)</text>
        <dbReference type="Rhea" id="RHEA:11756"/>
        <dbReference type="Rhea" id="RHEA-COMP:9752"/>
        <dbReference type="Rhea" id="RHEA-COMP:10505"/>
        <dbReference type="ChEBI" id="CHEBI:15378"/>
        <dbReference type="ChEBI" id="CHEBI:29969"/>
        <dbReference type="ChEBI" id="CHEBI:30616"/>
        <dbReference type="ChEBI" id="CHEBI:33019"/>
        <dbReference type="ChEBI" id="CHEBI:57586"/>
        <dbReference type="ChEBI" id="CHEBI:83144"/>
        <dbReference type="ChEBI" id="CHEBI:456215"/>
        <dbReference type="EC" id="6.3.4.15"/>
    </reaction>
</comment>
<evidence type="ECO:0000313" key="4">
    <source>
        <dbReference type="EMBL" id="BEP30171.1"/>
    </source>
</evidence>
<dbReference type="RefSeq" id="WP_338535770.1">
    <property type="nucleotide sequence ID" value="NZ_AP028654.1"/>
</dbReference>
<dbReference type="NCBIfam" id="TIGR00121">
    <property type="entry name" value="birA_ligase"/>
    <property type="match status" value="1"/>
</dbReference>
<dbReference type="Gene3D" id="2.30.30.100">
    <property type="match status" value="1"/>
</dbReference>
<keyword evidence="1 2" id="KW-0436">Ligase</keyword>
<dbReference type="InterPro" id="IPR004408">
    <property type="entry name" value="Biotin_CoA_COase_ligase"/>
</dbReference>
<dbReference type="GO" id="GO:0004077">
    <property type="term" value="F:biotin--[biotin carboxyl-carrier protein] ligase activity"/>
    <property type="evidence" value="ECO:0007669"/>
    <property type="project" value="UniProtKB-UniRule"/>
</dbReference>
<evidence type="ECO:0000259" key="3">
    <source>
        <dbReference type="PROSITE" id="PS51733"/>
    </source>
</evidence>
<keyword evidence="2" id="KW-0092">Biotin</keyword>
<dbReference type="PANTHER" id="PTHR12835">
    <property type="entry name" value="BIOTIN PROTEIN LIGASE"/>
    <property type="match status" value="1"/>
</dbReference>
<dbReference type="InterPro" id="IPR008988">
    <property type="entry name" value="Transcriptional_repressor_C"/>
</dbReference>
<accession>A0AAU9ES01</accession>
<proteinExistence type="inferred from homology"/>
<comment type="caution">
    <text evidence="2">Lacks conserved residue(s) required for the propagation of feature annotation.</text>
</comment>
<keyword evidence="2" id="KW-0805">Transcription regulation</keyword>
<evidence type="ECO:0000256" key="2">
    <source>
        <dbReference type="HAMAP-Rule" id="MF_00978"/>
    </source>
</evidence>
<dbReference type="SUPFAM" id="SSF50037">
    <property type="entry name" value="C-terminal domain of transcriptional repressors"/>
    <property type="match status" value="1"/>
</dbReference>
<dbReference type="CDD" id="cd16442">
    <property type="entry name" value="BPL"/>
    <property type="match status" value="1"/>
</dbReference>
<keyword evidence="2" id="KW-0067">ATP-binding</keyword>
<dbReference type="InterPro" id="IPR036390">
    <property type="entry name" value="WH_DNA-bd_sf"/>
</dbReference>
<dbReference type="InterPro" id="IPR030855">
    <property type="entry name" value="Bifunct_BirA"/>
</dbReference>
<feature type="binding site" evidence="2">
    <location>
        <position position="115"/>
    </location>
    <ligand>
        <name>biotin</name>
        <dbReference type="ChEBI" id="CHEBI:57586"/>
    </ligand>
</feature>
<dbReference type="InterPro" id="IPR036388">
    <property type="entry name" value="WH-like_DNA-bd_sf"/>
</dbReference>
<dbReference type="GO" id="GO:0009249">
    <property type="term" value="P:protein lipoylation"/>
    <property type="evidence" value="ECO:0007669"/>
    <property type="project" value="UniProtKB-ARBA"/>
</dbReference>
<dbReference type="PANTHER" id="PTHR12835:SF5">
    <property type="entry name" value="BIOTIN--PROTEIN LIGASE"/>
    <property type="match status" value="1"/>
</dbReference>
<dbReference type="EC" id="6.3.4.15" evidence="2"/>
<dbReference type="SUPFAM" id="SSF46785">
    <property type="entry name" value="Winged helix' DNA-binding domain"/>
    <property type="match status" value="1"/>
</dbReference>
<dbReference type="GO" id="GO:0005737">
    <property type="term" value="C:cytoplasm"/>
    <property type="evidence" value="ECO:0007669"/>
    <property type="project" value="TreeGrafter"/>
</dbReference>
<feature type="domain" description="BPL/LPL catalytic" evidence="3">
    <location>
        <begin position="82"/>
        <end position="257"/>
    </location>
</feature>
<reference evidence="4 5" key="1">
    <citation type="submission" date="2023-08" db="EMBL/GenBank/DDBJ databases">
        <title>Helicovermis profunda gen. nov., sp. nov., a novel mesophilic, fermentative bacterium within the Bacillota from a deep-sea hydrothermal vent chimney.</title>
        <authorList>
            <person name="Miyazaki U."/>
            <person name="Mizutani D."/>
            <person name="Hashimoto Y."/>
            <person name="Tame A."/>
            <person name="Sawayama S."/>
            <person name="Miyazaki J."/>
            <person name="Takai K."/>
            <person name="Nakagawa S."/>
        </authorList>
    </citation>
    <scope>NUCLEOTIDE SEQUENCE [LARGE SCALE GENOMIC DNA]</scope>
    <source>
        <strain evidence="4 5">S502</strain>
    </source>
</reference>
<protein>
    <recommendedName>
        <fullName evidence="2">Bifunctional ligase/repressor BirA</fullName>
    </recommendedName>
    <alternativeName>
        <fullName evidence="2">Biotin--[acetyl-CoA-carboxylase] ligase</fullName>
        <ecNumber evidence="2">6.3.4.15</ecNumber>
    </alternativeName>
    <alternativeName>
        <fullName evidence="2">Biotin--protein ligase</fullName>
    </alternativeName>
    <alternativeName>
        <fullName evidence="2">Biotin-[acetyl-CoA carboxylase] synthetase</fullName>
    </alternativeName>
</protein>
<comment type="similarity">
    <text evidence="2">Belongs to the biotin--protein ligase family.</text>
</comment>
<dbReference type="InterPro" id="IPR004143">
    <property type="entry name" value="BPL_LPL_catalytic"/>
</dbReference>
<dbReference type="KEGG" id="hprf:HLPR_25020"/>
<dbReference type="InterPro" id="IPR013196">
    <property type="entry name" value="HTH_11"/>
</dbReference>
<dbReference type="InterPro" id="IPR045864">
    <property type="entry name" value="aa-tRNA-synth_II/BPL/LPL"/>
</dbReference>
<feature type="DNA-binding region" description="H-T-H motif" evidence="2">
    <location>
        <begin position="19"/>
        <end position="38"/>
    </location>
</feature>
<dbReference type="Pfam" id="PF03099">
    <property type="entry name" value="BPL_LplA_LipB"/>
    <property type="match status" value="1"/>
</dbReference>
<keyword evidence="2" id="KW-0238">DNA-binding</keyword>
<keyword evidence="2" id="KW-0678">Repressor</keyword>
<dbReference type="PROSITE" id="PS51733">
    <property type="entry name" value="BPL_LPL_CATALYTIC"/>
    <property type="match status" value="1"/>
</dbReference>
<dbReference type="HAMAP" id="MF_00978">
    <property type="entry name" value="Bifunct_BirA"/>
    <property type="match status" value="1"/>
</dbReference>